<accession>A0ABR3EKS3</accession>
<evidence type="ECO:0000256" key="1">
    <source>
        <dbReference type="SAM" id="MobiDB-lite"/>
    </source>
</evidence>
<proteinExistence type="predicted"/>
<comment type="caution">
    <text evidence="2">The sequence shown here is derived from an EMBL/GenBank/DDBJ whole genome shotgun (WGS) entry which is preliminary data.</text>
</comment>
<protein>
    <submittedName>
        <fullName evidence="2">Uncharacterized protein</fullName>
    </submittedName>
</protein>
<gene>
    <name evidence="2" type="ORF">V5O48_018627</name>
</gene>
<feature type="region of interest" description="Disordered" evidence="1">
    <location>
        <begin position="1"/>
        <end position="102"/>
    </location>
</feature>
<keyword evidence="3" id="KW-1185">Reference proteome</keyword>
<feature type="non-terminal residue" evidence="2">
    <location>
        <position position="102"/>
    </location>
</feature>
<evidence type="ECO:0000313" key="2">
    <source>
        <dbReference type="EMBL" id="KAL0563440.1"/>
    </source>
</evidence>
<reference evidence="2 3" key="1">
    <citation type="submission" date="2024-02" db="EMBL/GenBank/DDBJ databases">
        <title>A draft genome for the cacao thread blight pathogen Marasmius crinis-equi.</title>
        <authorList>
            <person name="Cohen S.P."/>
            <person name="Baruah I.K."/>
            <person name="Amoako-Attah I."/>
            <person name="Bukari Y."/>
            <person name="Meinhardt L.W."/>
            <person name="Bailey B.A."/>
        </authorList>
    </citation>
    <scope>NUCLEOTIDE SEQUENCE [LARGE SCALE GENOMIC DNA]</scope>
    <source>
        <strain evidence="2 3">GH-76</strain>
    </source>
</reference>
<name>A0ABR3EKS3_9AGAR</name>
<feature type="compositionally biased region" description="Polar residues" evidence="1">
    <location>
        <begin position="1"/>
        <end position="35"/>
    </location>
</feature>
<feature type="compositionally biased region" description="Polar residues" evidence="1">
    <location>
        <begin position="45"/>
        <end position="61"/>
    </location>
</feature>
<evidence type="ECO:0000313" key="3">
    <source>
        <dbReference type="Proteomes" id="UP001465976"/>
    </source>
</evidence>
<feature type="non-terminal residue" evidence="2">
    <location>
        <position position="1"/>
    </location>
</feature>
<sequence length="102" mass="11191">AQNTSTSRRLRASQVQHTESYGPQANQRPVATLTTRAERHLLVTSRGQPSGGSDNYTTPRLRSTLVLPSENPEVHDENPSPQPLPQPPTTITLLPDTSRLDV</sequence>
<organism evidence="2 3">
    <name type="scientific">Marasmius crinis-equi</name>
    <dbReference type="NCBI Taxonomy" id="585013"/>
    <lineage>
        <taxon>Eukaryota</taxon>
        <taxon>Fungi</taxon>
        <taxon>Dikarya</taxon>
        <taxon>Basidiomycota</taxon>
        <taxon>Agaricomycotina</taxon>
        <taxon>Agaricomycetes</taxon>
        <taxon>Agaricomycetidae</taxon>
        <taxon>Agaricales</taxon>
        <taxon>Marasmiineae</taxon>
        <taxon>Marasmiaceae</taxon>
        <taxon>Marasmius</taxon>
    </lineage>
</organism>
<dbReference type="EMBL" id="JBAHYK010003512">
    <property type="protein sequence ID" value="KAL0563440.1"/>
    <property type="molecule type" value="Genomic_DNA"/>
</dbReference>
<dbReference type="Proteomes" id="UP001465976">
    <property type="component" value="Unassembled WGS sequence"/>
</dbReference>